<reference evidence="1 2" key="1">
    <citation type="submission" date="2016-11" db="EMBL/GenBank/DDBJ databases">
        <title>Rahnella oryzae sp. nov., isolated from rice root.</title>
        <authorList>
            <person name="Zhang X.-X."/>
            <person name="Zhang J."/>
        </authorList>
    </citation>
    <scope>NUCLEOTIDE SEQUENCE [LARGE SCALE GENOMIC DNA]</scope>
    <source>
        <strain evidence="1 2">J11-6</strain>
    </source>
</reference>
<organism evidence="1 2">
    <name type="scientific">Serratia oryzae</name>
    <dbReference type="NCBI Taxonomy" id="2034155"/>
    <lineage>
        <taxon>Bacteria</taxon>
        <taxon>Pseudomonadati</taxon>
        <taxon>Pseudomonadota</taxon>
        <taxon>Gammaproteobacteria</taxon>
        <taxon>Enterobacterales</taxon>
        <taxon>Yersiniaceae</taxon>
        <taxon>Serratia</taxon>
    </lineage>
</organism>
<evidence type="ECO:0000313" key="1">
    <source>
        <dbReference type="EMBL" id="OMQ24452.1"/>
    </source>
</evidence>
<dbReference type="RefSeq" id="WP_076941337.1">
    <property type="nucleotide sequence ID" value="NZ_MOXD01000003.1"/>
</dbReference>
<dbReference type="EMBL" id="MOXD01000003">
    <property type="protein sequence ID" value="OMQ24452.1"/>
    <property type="molecule type" value="Genomic_DNA"/>
</dbReference>
<accession>A0A1S8CKR7</accession>
<dbReference type="PIRSF" id="PIRSF020555">
    <property type="entry name" value="UCP020555"/>
    <property type="match status" value="1"/>
</dbReference>
<dbReference type="STRING" id="2034155.BMI79_06345"/>
<keyword evidence="2" id="KW-1185">Reference proteome</keyword>
<dbReference type="AlphaFoldDB" id="A0A1S8CKR7"/>
<protein>
    <submittedName>
        <fullName evidence="1">DUF4810 domain-containing protein</fullName>
    </submittedName>
</protein>
<sequence length="119" mass="13200">MMTKKMGGVLLAATLLGGCATPQKPLYNWDGYQKTVYQYYQQDASSPEEQIAALKESLEKSRAKGQAVPPGLHAHLGMLYVKTGRTELAMAEFNTEKSLFPESVPFMDFLMSKDKGSFK</sequence>
<evidence type="ECO:0000313" key="2">
    <source>
        <dbReference type="Proteomes" id="UP000216021"/>
    </source>
</evidence>
<comment type="caution">
    <text evidence="1">The sequence shown here is derived from an EMBL/GenBank/DDBJ whole genome shotgun (WGS) entry which is preliminary data.</text>
</comment>
<gene>
    <name evidence="1" type="ORF">BMI79_06345</name>
</gene>
<dbReference type="OrthoDB" id="9800218at2"/>
<dbReference type="Pfam" id="PF16068">
    <property type="entry name" value="DUF4810"/>
    <property type="match status" value="1"/>
</dbReference>
<dbReference type="Proteomes" id="UP000216021">
    <property type="component" value="Unassembled WGS sequence"/>
</dbReference>
<dbReference type="InterPro" id="IPR014508">
    <property type="entry name" value="UCP020555_TPR-like"/>
</dbReference>
<name>A0A1S8CKR7_9GAMM</name>
<proteinExistence type="predicted"/>
<dbReference type="PROSITE" id="PS51257">
    <property type="entry name" value="PROKAR_LIPOPROTEIN"/>
    <property type="match status" value="1"/>
</dbReference>